<dbReference type="RefSeq" id="WP_386058494.1">
    <property type="nucleotide sequence ID" value="NZ_JBHTKL010000002.1"/>
</dbReference>
<keyword evidence="1" id="KW-0812">Transmembrane</keyword>
<reference evidence="3" key="1">
    <citation type="journal article" date="2019" name="Int. J. Syst. Evol. Microbiol.">
        <title>The Global Catalogue of Microorganisms (GCM) 10K type strain sequencing project: providing services to taxonomists for standard genome sequencing and annotation.</title>
        <authorList>
            <consortium name="The Broad Institute Genomics Platform"/>
            <consortium name="The Broad Institute Genome Sequencing Center for Infectious Disease"/>
            <person name="Wu L."/>
            <person name="Ma J."/>
        </authorList>
    </citation>
    <scope>NUCLEOTIDE SEQUENCE [LARGE SCALE GENOMIC DNA]</scope>
    <source>
        <strain evidence="3">CCUG 56607</strain>
    </source>
</reference>
<gene>
    <name evidence="2" type="ORF">ACFQ2J_08030</name>
</gene>
<accession>A0ABW3L2B1</accession>
<evidence type="ECO:0000313" key="2">
    <source>
        <dbReference type="EMBL" id="MFD1019138.1"/>
    </source>
</evidence>
<keyword evidence="1" id="KW-1133">Transmembrane helix</keyword>
<proteinExistence type="predicted"/>
<name>A0ABW3L2B1_9BACI</name>
<keyword evidence="3" id="KW-1185">Reference proteome</keyword>
<dbReference type="EMBL" id="JBHTKL010000002">
    <property type="protein sequence ID" value="MFD1019138.1"/>
    <property type="molecule type" value="Genomic_DNA"/>
</dbReference>
<keyword evidence="1" id="KW-0472">Membrane</keyword>
<dbReference type="Proteomes" id="UP001596990">
    <property type="component" value="Unassembled WGS sequence"/>
</dbReference>
<feature type="transmembrane region" description="Helical" evidence="1">
    <location>
        <begin position="32"/>
        <end position="50"/>
    </location>
</feature>
<evidence type="ECO:0000313" key="3">
    <source>
        <dbReference type="Proteomes" id="UP001596990"/>
    </source>
</evidence>
<sequence>MKQKLSLIFLLLIAVVQLVGQAADFPQEGIVVWSLTIIFLGLGAYFSKYLPDKKKK</sequence>
<protein>
    <submittedName>
        <fullName evidence="2">Uncharacterized protein</fullName>
    </submittedName>
</protein>
<evidence type="ECO:0000256" key="1">
    <source>
        <dbReference type="SAM" id="Phobius"/>
    </source>
</evidence>
<comment type="caution">
    <text evidence="2">The sequence shown here is derived from an EMBL/GenBank/DDBJ whole genome shotgun (WGS) entry which is preliminary data.</text>
</comment>
<organism evidence="2 3">
    <name type="scientific">Thalassobacillus hwangdonensis</name>
    <dbReference type="NCBI Taxonomy" id="546108"/>
    <lineage>
        <taxon>Bacteria</taxon>
        <taxon>Bacillati</taxon>
        <taxon>Bacillota</taxon>
        <taxon>Bacilli</taxon>
        <taxon>Bacillales</taxon>
        <taxon>Bacillaceae</taxon>
        <taxon>Thalassobacillus</taxon>
    </lineage>
</organism>